<dbReference type="RefSeq" id="WP_025803363.1">
    <property type="nucleotide sequence ID" value="NZ_CP053842.1"/>
</dbReference>
<dbReference type="InterPro" id="IPR016047">
    <property type="entry name" value="M23ase_b-sheet_dom"/>
</dbReference>
<organism evidence="2 3">
    <name type="scientific">Campylobacter corcagiensis</name>
    <dbReference type="NCBI Taxonomy" id="1448857"/>
    <lineage>
        <taxon>Bacteria</taxon>
        <taxon>Pseudomonadati</taxon>
        <taxon>Campylobacterota</taxon>
        <taxon>Epsilonproteobacteria</taxon>
        <taxon>Campylobacterales</taxon>
        <taxon>Campylobacteraceae</taxon>
        <taxon>Campylobacter</taxon>
    </lineage>
</organism>
<reference evidence="2 3" key="1">
    <citation type="submission" date="2020-10" db="EMBL/GenBank/DDBJ databases">
        <title>Campylobacter and Helicobacter PacBio genomes.</title>
        <authorList>
            <person name="Lane C."/>
        </authorList>
    </citation>
    <scope>NUCLEOTIDE SEQUENCE [LARGE SCALE GENOMIC DNA]</scope>
    <source>
        <strain evidence="2 3">2016D-0077</strain>
    </source>
</reference>
<dbReference type="AlphaFoldDB" id="A0A7M1LHN3"/>
<protein>
    <submittedName>
        <fullName evidence="2">M23 family metallopeptidase</fullName>
    </submittedName>
</protein>
<keyword evidence="3" id="KW-1185">Reference proteome</keyword>
<dbReference type="Gene3D" id="2.70.70.10">
    <property type="entry name" value="Glucose Permease (Domain IIA)"/>
    <property type="match status" value="1"/>
</dbReference>
<dbReference type="Proteomes" id="UP000594749">
    <property type="component" value="Chromosome"/>
</dbReference>
<dbReference type="CDD" id="cd12797">
    <property type="entry name" value="M23_peptidase"/>
    <property type="match status" value="1"/>
</dbReference>
<accession>A0A7M1LHN3</accession>
<dbReference type="PANTHER" id="PTHR21666">
    <property type="entry name" value="PEPTIDASE-RELATED"/>
    <property type="match status" value="1"/>
</dbReference>
<dbReference type="GO" id="GO:0004222">
    <property type="term" value="F:metalloendopeptidase activity"/>
    <property type="evidence" value="ECO:0007669"/>
    <property type="project" value="TreeGrafter"/>
</dbReference>
<evidence type="ECO:0000259" key="1">
    <source>
        <dbReference type="Pfam" id="PF01551"/>
    </source>
</evidence>
<evidence type="ECO:0000313" key="3">
    <source>
        <dbReference type="Proteomes" id="UP000594749"/>
    </source>
</evidence>
<dbReference type="EMBL" id="CP063078">
    <property type="protein sequence ID" value="QOQ87005.1"/>
    <property type="molecule type" value="Genomic_DNA"/>
</dbReference>
<gene>
    <name evidence="2" type="ORF">IMC76_07275</name>
</gene>
<dbReference type="PANTHER" id="PTHR21666:SF270">
    <property type="entry name" value="MUREIN HYDROLASE ACTIVATOR ENVC"/>
    <property type="match status" value="1"/>
</dbReference>
<dbReference type="OrthoDB" id="9815245at2"/>
<dbReference type="InterPro" id="IPR050570">
    <property type="entry name" value="Cell_wall_metabolism_enzyme"/>
</dbReference>
<evidence type="ECO:0000313" key="2">
    <source>
        <dbReference type="EMBL" id="QOQ87005.1"/>
    </source>
</evidence>
<proteinExistence type="predicted"/>
<dbReference type="SUPFAM" id="SSF51261">
    <property type="entry name" value="Duplicated hybrid motif"/>
    <property type="match status" value="1"/>
</dbReference>
<name>A0A7M1LHN3_9BACT</name>
<feature type="domain" description="M23ase beta-sheet core" evidence="1">
    <location>
        <begin position="160"/>
        <end position="254"/>
    </location>
</feature>
<sequence>MRKILFILAIATQIFAYTIINGDTEILRADESVAKKIVVNGKEGKWIKHPNKNSVMIALISSNYRAKDDIKVEIFDSEPIVFKLKDGDYKKEQITVAPGMSSPSKENQERIKKESEEAWKIYSKVGDEFLFDSKFEAPLNSFITSNFGNARLFNGSLKSYHSGTDYRAAIGTPIKAANSGVVVLAKNRYFAGNSIIIDHGAGIYSQYYHLSRIDKKVGDKVKKGEIIGLSGDSGRVSGPHLHFGIMVGGNSVEPLKFIQKINYSLFEAE</sequence>
<dbReference type="InterPro" id="IPR011055">
    <property type="entry name" value="Dup_hybrid_motif"/>
</dbReference>
<dbReference type="Pfam" id="PF01551">
    <property type="entry name" value="Peptidase_M23"/>
    <property type="match status" value="1"/>
</dbReference>